<dbReference type="GO" id="GO:0016491">
    <property type="term" value="F:oxidoreductase activity"/>
    <property type="evidence" value="ECO:0007669"/>
    <property type="project" value="UniProtKB-KW"/>
</dbReference>
<dbReference type="AlphaFoldDB" id="A0A7K2IP35"/>
<evidence type="ECO:0000256" key="3">
    <source>
        <dbReference type="ARBA" id="ARBA00022723"/>
    </source>
</evidence>
<dbReference type="InterPro" id="IPR051329">
    <property type="entry name" value="NIR_SIR_4Fe-4S"/>
</dbReference>
<evidence type="ECO:0000256" key="1">
    <source>
        <dbReference type="ARBA" id="ARBA00022485"/>
    </source>
</evidence>
<evidence type="ECO:0000313" key="9">
    <source>
        <dbReference type="EMBL" id="MYR31728.1"/>
    </source>
</evidence>
<evidence type="ECO:0000256" key="6">
    <source>
        <dbReference type="ARBA" id="ARBA00023014"/>
    </source>
</evidence>
<evidence type="ECO:0000259" key="8">
    <source>
        <dbReference type="Pfam" id="PF03460"/>
    </source>
</evidence>
<dbReference type="SUPFAM" id="SSF56014">
    <property type="entry name" value="Nitrite and sulphite reductase 4Fe-4S domain-like"/>
    <property type="match status" value="1"/>
</dbReference>
<evidence type="ECO:0000256" key="7">
    <source>
        <dbReference type="SAM" id="MobiDB-lite"/>
    </source>
</evidence>
<dbReference type="PANTHER" id="PTHR32439:SF9">
    <property type="entry name" value="BLR3264 PROTEIN"/>
    <property type="match status" value="1"/>
</dbReference>
<dbReference type="InterPro" id="IPR036136">
    <property type="entry name" value="Nit/Sulf_reduc_fer-like_dom_sf"/>
</dbReference>
<dbReference type="PANTHER" id="PTHR32439">
    <property type="entry name" value="FERREDOXIN--NITRITE REDUCTASE, CHLOROPLASTIC"/>
    <property type="match status" value="1"/>
</dbReference>
<keyword evidence="4" id="KW-0560">Oxidoreductase</keyword>
<dbReference type="RefSeq" id="WP_161110436.1">
    <property type="nucleotide sequence ID" value="NZ_WWHY01000001.1"/>
</dbReference>
<sequence length="290" mass="30819">MSPTAVPRTRHDRCPGALRPWPADDGLLVRLRLIGGRVPAPALTALSSVAEEYGDGRVHVTGRANLQLRALPGREGRLDPEALRSLEATGLLPSRTHELVRNVMVSPCTGTSGGRTDLRPVAAELDRLLCANPRLASLPGRFLFVLDDGRGDLLDRTCDLGLTALDDRSAQLRVGEHPGATVPLDEAAGTLIRLAETFLERRGSGPTAPWHVTELSSPLAEPARPDPRLPDPAPPLPHGPLPDGGRHVAVPEEGLDRAAITELVEEARAAGHDALVVTPRRGVLIPGGTR</sequence>
<dbReference type="InterPro" id="IPR005117">
    <property type="entry name" value="NiRdtase/SiRdtase_haem-b_fer"/>
</dbReference>
<keyword evidence="1" id="KW-0004">4Fe-4S</keyword>
<keyword evidence="5" id="KW-0408">Iron</keyword>
<keyword evidence="2" id="KW-0349">Heme</keyword>
<dbReference type="SUPFAM" id="SSF55124">
    <property type="entry name" value="Nitrite/Sulfite reductase N-terminal domain-like"/>
    <property type="match status" value="1"/>
</dbReference>
<proteinExistence type="predicted"/>
<evidence type="ECO:0000256" key="4">
    <source>
        <dbReference type="ARBA" id="ARBA00023002"/>
    </source>
</evidence>
<reference evidence="9 10" key="1">
    <citation type="journal article" date="2019" name="Nat. Commun.">
        <title>The antimicrobial potential of Streptomyces from insect microbiomes.</title>
        <authorList>
            <person name="Chevrette M.G."/>
            <person name="Carlson C.M."/>
            <person name="Ortega H.E."/>
            <person name="Thomas C."/>
            <person name="Ananiev G.E."/>
            <person name="Barns K.J."/>
            <person name="Book A.J."/>
            <person name="Cagnazzo J."/>
            <person name="Carlos C."/>
            <person name="Flanigan W."/>
            <person name="Grubbs K.J."/>
            <person name="Horn H.A."/>
            <person name="Hoffmann F.M."/>
            <person name="Klassen J.L."/>
            <person name="Knack J.J."/>
            <person name="Lewin G.R."/>
            <person name="McDonald B.R."/>
            <person name="Muller L."/>
            <person name="Melo W.G.P."/>
            <person name="Pinto-Tomas A.A."/>
            <person name="Schmitz A."/>
            <person name="Wendt-Pienkowski E."/>
            <person name="Wildman S."/>
            <person name="Zhao M."/>
            <person name="Zhang F."/>
            <person name="Bugni T.S."/>
            <person name="Andes D.R."/>
            <person name="Pupo M.T."/>
            <person name="Currie C.R."/>
        </authorList>
    </citation>
    <scope>NUCLEOTIDE SEQUENCE [LARGE SCALE GENOMIC DNA]</scope>
    <source>
        <strain evidence="9 10">SID5840</strain>
    </source>
</reference>
<feature type="region of interest" description="Disordered" evidence="7">
    <location>
        <begin position="217"/>
        <end position="248"/>
    </location>
</feature>
<organism evidence="9 10">
    <name type="scientific">Nocardiopsis alba</name>
    <dbReference type="NCBI Taxonomy" id="53437"/>
    <lineage>
        <taxon>Bacteria</taxon>
        <taxon>Bacillati</taxon>
        <taxon>Actinomycetota</taxon>
        <taxon>Actinomycetes</taxon>
        <taxon>Streptosporangiales</taxon>
        <taxon>Nocardiopsidaceae</taxon>
        <taxon>Nocardiopsis</taxon>
    </lineage>
</organism>
<feature type="compositionally biased region" description="Pro residues" evidence="7">
    <location>
        <begin position="230"/>
        <end position="240"/>
    </location>
</feature>
<evidence type="ECO:0000313" key="10">
    <source>
        <dbReference type="Proteomes" id="UP000467124"/>
    </source>
</evidence>
<dbReference type="EMBL" id="WWHY01000001">
    <property type="protein sequence ID" value="MYR31728.1"/>
    <property type="molecule type" value="Genomic_DNA"/>
</dbReference>
<comment type="caution">
    <text evidence="9">The sequence shown here is derived from an EMBL/GenBank/DDBJ whole genome shotgun (WGS) entry which is preliminary data.</text>
</comment>
<protein>
    <submittedName>
        <fullName evidence="9">Nitrite reductase</fullName>
    </submittedName>
</protein>
<dbReference type="GO" id="GO:0051539">
    <property type="term" value="F:4 iron, 4 sulfur cluster binding"/>
    <property type="evidence" value="ECO:0007669"/>
    <property type="project" value="UniProtKB-KW"/>
</dbReference>
<dbReference type="Pfam" id="PF03460">
    <property type="entry name" value="NIR_SIR_ferr"/>
    <property type="match status" value="1"/>
</dbReference>
<gene>
    <name evidence="9" type="ORF">GTW20_05440</name>
</gene>
<feature type="domain" description="Nitrite/Sulfite reductase ferredoxin-like" evidence="8">
    <location>
        <begin position="25"/>
        <end position="72"/>
    </location>
</feature>
<name>A0A7K2IP35_9ACTN</name>
<keyword evidence="6" id="KW-0411">Iron-sulfur</keyword>
<dbReference type="InterPro" id="IPR045854">
    <property type="entry name" value="NO2/SO3_Rdtase_4Fe4S_sf"/>
</dbReference>
<accession>A0A7K2IP35</accession>
<dbReference type="Gene3D" id="3.90.480.20">
    <property type="match status" value="1"/>
</dbReference>
<evidence type="ECO:0000256" key="2">
    <source>
        <dbReference type="ARBA" id="ARBA00022617"/>
    </source>
</evidence>
<dbReference type="Proteomes" id="UP000467124">
    <property type="component" value="Unassembled WGS sequence"/>
</dbReference>
<evidence type="ECO:0000256" key="5">
    <source>
        <dbReference type="ARBA" id="ARBA00023004"/>
    </source>
</evidence>
<dbReference type="GO" id="GO:0046872">
    <property type="term" value="F:metal ion binding"/>
    <property type="evidence" value="ECO:0007669"/>
    <property type="project" value="UniProtKB-KW"/>
</dbReference>
<keyword evidence="3" id="KW-0479">Metal-binding</keyword>